<proteinExistence type="predicted"/>
<accession>A0A250XA95</accession>
<evidence type="ECO:0000313" key="2">
    <source>
        <dbReference type="EMBL" id="GAX79680.1"/>
    </source>
</evidence>
<evidence type="ECO:0000313" key="3">
    <source>
        <dbReference type="Proteomes" id="UP000232323"/>
    </source>
</evidence>
<dbReference type="Proteomes" id="UP000232323">
    <property type="component" value="Unassembled WGS sequence"/>
</dbReference>
<gene>
    <name evidence="2" type="ORF">CEUSTIGMA_g7121.t1</name>
</gene>
<evidence type="ECO:0000256" key="1">
    <source>
        <dbReference type="SAM" id="MobiDB-lite"/>
    </source>
</evidence>
<feature type="region of interest" description="Disordered" evidence="1">
    <location>
        <begin position="159"/>
        <end position="229"/>
    </location>
</feature>
<comment type="caution">
    <text evidence="2">The sequence shown here is derived from an EMBL/GenBank/DDBJ whole genome shotgun (WGS) entry which is preliminary data.</text>
</comment>
<feature type="compositionally biased region" description="Basic residues" evidence="1">
    <location>
        <begin position="219"/>
        <end position="229"/>
    </location>
</feature>
<reference evidence="2 3" key="1">
    <citation type="submission" date="2017-08" db="EMBL/GenBank/DDBJ databases">
        <title>Acidophilic green algal genome provides insights into adaptation to an acidic environment.</title>
        <authorList>
            <person name="Hirooka S."/>
            <person name="Hirose Y."/>
            <person name="Kanesaki Y."/>
            <person name="Higuchi S."/>
            <person name="Fujiwara T."/>
            <person name="Onuma R."/>
            <person name="Era A."/>
            <person name="Ohbayashi R."/>
            <person name="Uzuka A."/>
            <person name="Nozaki H."/>
            <person name="Yoshikawa H."/>
            <person name="Miyagishima S.Y."/>
        </authorList>
    </citation>
    <scope>NUCLEOTIDE SEQUENCE [LARGE SCALE GENOMIC DNA]</scope>
    <source>
        <strain evidence="2 3">NIES-2499</strain>
    </source>
</reference>
<dbReference type="EMBL" id="BEGY01000044">
    <property type="protein sequence ID" value="GAX79680.1"/>
    <property type="molecule type" value="Genomic_DNA"/>
</dbReference>
<organism evidence="2 3">
    <name type="scientific">Chlamydomonas eustigma</name>
    <dbReference type="NCBI Taxonomy" id="1157962"/>
    <lineage>
        <taxon>Eukaryota</taxon>
        <taxon>Viridiplantae</taxon>
        <taxon>Chlorophyta</taxon>
        <taxon>core chlorophytes</taxon>
        <taxon>Chlorophyceae</taxon>
        <taxon>CS clade</taxon>
        <taxon>Chlamydomonadales</taxon>
        <taxon>Chlamydomonadaceae</taxon>
        <taxon>Chlamydomonas</taxon>
    </lineage>
</organism>
<feature type="compositionally biased region" description="Low complexity" evidence="1">
    <location>
        <begin position="187"/>
        <end position="196"/>
    </location>
</feature>
<keyword evidence="3" id="KW-1185">Reference proteome</keyword>
<name>A0A250XA95_9CHLO</name>
<sequence>MRALRMYAKMYNARLIVHLFGTEDSEDTSSRLREMIQAADATYASDSTMKACVILNAQLARPQVYKVHPLASPEAAEQDKKIHEIHDRVLTQHAIRHTVAVDFLVFLVASIYNIKPFHCSVLNTGAFRVPRNRFLTKEEVFSQAKIAIGRFRENYDDDEAQKWTTTNGAADDEAAMERPTRGRTPGQKARPTAAQTRARRNQTQKRRRAEERALANMLKRPRGRPRKTS</sequence>
<protein>
    <submittedName>
        <fullName evidence="2">Uncharacterized protein</fullName>
    </submittedName>
</protein>
<feature type="compositionally biased region" description="Basic residues" evidence="1">
    <location>
        <begin position="197"/>
        <end position="207"/>
    </location>
</feature>
<dbReference type="AlphaFoldDB" id="A0A250XA95"/>